<keyword evidence="1" id="KW-1133">Transmembrane helix</keyword>
<gene>
    <name evidence="2" type="ORF">CEXT_738261</name>
</gene>
<protein>
    <recommendedName>
        <fullName evidence="4">Sushi domain-containing protein</fullName>
    </recommendedName>
</protein>
<dbReference type="AlphaFoldDB" id="A0AAV4NFW7"/>
<organism evidence="2 3">
    <name type="scientific">Caerostris extrusa</name>
    <name type="common">Bark spider</name>
    <name type="synonym">Caerostris bankana</name>
    <dbReference type="NCBI Taxonomy" id="172846"/>
    <lineage>
        <taxon>Eukaryota</taxon>
        <taxon>Metazoa</taxon>
        <taxon>Ecdysozoa</taxon>
        <taxon>Arthropoda</taxon>
        <taxon>Chelicerata</taxon>
        <taxon>Arachnida</taxon>
        <taxon>Araneae</taxon>
        <taxon>Araneomorphae</taxon>
        <taxon>Entelegynae</taxon>
        <taxon>Araneoidea</taxon>
        <taxon>Araneidae</taxon>
        <taxon>Caerostris</taxon>
    </lineage>
</organism>
<accession>A0AAV4NFW7</accession>
<comment type="caution">
    <text evidence="2">The sequence shown here is derived from an EMBL/GenBank/DDBJ whole genome shotgun (WGS) entry which is preliminary data.</text>
</comment>
<evidence type="ECO:0000256" key="1">
    <source>
        <dbReference type="SAM" id="Phobius"/>
    </source>
</evidence>
<dbReference type="Proteomes" id="UP001054945">
    <property type="component" value="Unassembled WGS sequence"/>
</dbReference>
<keyword evidence="3" id="KW-1185">Reference proteome</keyword>
<name>A0AAV4NFW7_CAEEX</name>
<evidence type="ECO:0000313" key="3">
    <source>
        <dbReference type="Proteomes" id="UP001054945"/>
    </source>
</evidence>
<feature type="transmembrane region" description="Helical" evidence="1">
    <location>
        <begin position="39"/>
        <end position="65"/>
    </location>
</feature>
<evidence type="ECO:0008006" key="4">
    <source>
        <dbReference type="Google" id="ProtNLM"/>
    </source>
</evidence>
<dbReference type="EMBL" id="BPLR01020888">
    <property type="protein sequence ID" value="GIX83626.1"/>
    <property type="molecule type" value="Genomic_DNA"/>
</dbReference>
<reference evidence="2 3" key="1">
    <citation type="submission" date="2021-06" db="EMBL/GenBank/DDBJ databases">
        <title>Caerostris extrusa draft genome.</title>
        <authorList>
            <person name="Kono N."/>
            <person name="Arakawa K."/>
        </authorList>
    </citation>
    <scope>NUCLEOTIDE SEQUENCE [LARGE SCALE GENOMIC DNA]</scope>
</reference>
<keyword evidence="1" id="KW-0812">Transmembrane</keyword>
<proteinExistence type="predicted"/>
<sequence>MLAVRTCGENGMWIGNITNFTQCVSNIQELYPNSWAPTIVALIVVIGSTLSIIALSLSLFIFFYFKQRQLYESTSLGYYRPPSPKVHGTSDRHHYTIPEQYFPYSKIKVELPQKTVRIQMGPTGPKYQNKIA</sequence>
<evidence type="ECO:0000313" key="2">
    <source>
        <dbReference type="EMBL" id="GIX83626.1"/>
    </source>
</evidence>
<keyword evidence="1" id="KW-0472">Membrane</keyword>